<gene>
    <name evidence="6" type="ORF">PENSTE_c006G02433</name>
</gene>
<dbReference type="InterPro" id="IPR056843">
    <property type="entry name" value="THADA-like_TPR"/>
</dbReference>
<keyword evidence="7" id="KW-1185">Reference proteome</keyword>
<feature type="domain" description="tRNA (32-2'-O)-methyltransferase regulator THADA-like TPR repeats region" evidence="4">
    <location>
        <begin position="280"/>
        <end position="565"/>
    </location>
</feature>
<dbReference type="InterPro" id="IPR056842">
    <property type="entry name" value="THADA-like_TPR_C"/>
</dbReference>
<dbReference type="GO" id="GO:0005829">
    <property type="term" value="C:cytosol"/>
    <property type="evidence" value="ECO:0007669"/>
    <property type="project" value="TreeGrafter"/>
</dbReference>
<evidence type="ECO:0000313" key="6">
    <source>
        <dbReference type="EMBL" id="OQE25524.1"/>
    </source>
</evidence>
<dbReference type="OrthoDB" id="289314at2759"/>
<accession>A0A1V6THQ2</accession>
<comment type="similarity">
    <text evidence="1">Belongs to the THADA family.</text>
</comment>
<dbReference type="InterPro" id="IPR019442">
    <property type="entry name" value="THADA/TRM732_DUF2428"/>
</dbReference>
<dbReference type="EMBL" id="MLKD01000006">
    <property type="protein sequence ID" value="OQE25524.1"/>
    <property type="molecule type" value="Genomic_DNA"/>
</dbReference>
<keyword evidence="2" id="KW-0819">tRNA processing</keyword>
<dbReference type="Pfam" id="PF25150">
    <property type="entry name" value="TPR_Trm732"/>
    <property type="match status" value="1"/>
</dbReference>
<feature type="domain" description="tRNA (32-2'-O)-methyltransferase regulator THADA-like C-terminal TPR repeats region" evidence="5">
    <location>
        <begin position="949"/>
        <end position="1102"/>
    </location>
</feature>
<evidence type="ECO:0000313" key="7">
    <source>
        <dbReference type="Proteomes" id="UP000191285"/>
    </source>
</evidence>
<evidence type="ECO:0000259" key="4">
    <source>
        <dbReference type="Pfam" id="PF25150"/>
    </source>
</evidence>
<comment type="caution">
    <text evidence="6">The sequence shown here is derived from an EMBL/GenBank/DDBJ whole genome shotgun (WGS) entry which is preliminary data.</text>
</comment>
<feature type="domain" description="DUF2428" evidence="3">
    <location>
        <begin position="711"/>
        <end position="947"/>
    </location>
</feature>
<protein>
    <submittedName>
        <fullName evidence="6">Uncharacterized protein</fullName>
    </submittedName>
</protein>
<sequence>MEGNLSQSTQGAPPMDMEEIAQSVQILPEKTLNTIAKGPLVKLILNSTDIGQVTRVWESLILTLSTPSLSSGHSLAVCNATSAFLDAASNAQNEETKKLALDPKNWMTVFDVFLSRYEDAKPKALKLLLGSLATILAKHLKGDTRRLIQQKIVTATFPSVVLGEPRSRLKGSLVCLEWVIRKHAILPSEFIQLIQSWLVEYRERWVPVFEKDCHNIFARNSGTVLDLIFKDLDEEFSTNIFFLGLLTQTNNRELSGTAGGLIATFLQRLKSESPTRNLSNLWVAPVRHMALQNMENIELLSSQLLEPLFAVDPAGFRSFVDSLPFKSFVAGDMSNAEESELILLFSTLQMGKKSNLVLDDFDSSKPGDKKNMPPKLVLKSEVVGRFLFHNEPKIRVAALSLLITGLSTVKPLTTSATTAILRGLPSMHADSDAYSRGEIMSLARKFIIRLKGGVIKDEDALEASQSTQGQQNAGPSRSEEETRKCLEIYIDLLQKDLCVTASYARHISALKALNLLLVSGLDPRADVPPAKSEVQTHWKSHFEVFSTSLLRLLVDLLLDPFEEVRHTALSIINLFPRGILFGASSNTESQQVAIGMRLIDALSRAENTASKTSRADHADTVARLYHILFCAALSEGSPDTSPDWWSTKFSVVDKIITNLEERLSSPKGLFNSTMREVPLHGYISGLRYIILMPHFHGLVSSEHSSNSWRSIHSRIVNICDRVWQEVKPVLCIDSPEGHTDEPIEDLSVGPKDILSYSWRALRESSLLLNATMANVTYGPDGVDGLALADFEKVGQTSFTQLAELRHRGAFSTVSNTFATCCSRCSRSSESSIQELPREWYQQAKKTIFESASKLTRRSAGIPALVTGVLCAAPGTPFFREALNELHDISRLPVEYNKEKQYLELPQVHAMNCLKDIFINNKLGPHTERFIMPALTLSAERLASPIWALRNSGLMLFRALLTRMCRAMPNTGGGFGGESGSEPGSQISFPKYPGLLELLSSLLTTSEGAAAEGTEIITERIFPALELIGEKIPTLADSNDTTLCDLVSEHFKSPVWGIREHAARVYASLLSRTNILADIHELLNRLRGPITENYVHGTVLSVRFALRRYAATTDVYWTSHLDNIVSTIRQVLATVFPVARSPFVAATLVDILNDTLERSFQANIEDRAAALIRDLCQEHDIQGIMDHVFDDCQANWKLSSTTRAGSLLRRSLVWCRVLTTLGTNSWDELPTFFNAAAAFDPDSASWICEKLDETLGLGGRYTRPIAGLYSSLILGQGECSVQIVAASNLASILEEQLASEPERISQLDLPYEDLTRAFQPQKDFENWNRQATDAGLRLQGCFLALRTSIEGLDFASLNREIHDWTIKLRSALSEETEFTTRYAAISSLRSFSRGFRTSNGAPRVDSILLDVYLILYDLLNDDDEEIRDVAASTASWILSYSPVSPEVAVILGPLNASSLLARFITEEYSDSAPFARRVIRYLTGQEPRISGSDNQTHLVAVSDLIAEYRRENTVLFVEEKQNLFIDYVREVDVWSPVLVNLKKNACPETLVRQLSSWVSEGLQYLSSLVSQEEGKDGLLGWLSNPDSFALGVRVISISAALASPEFVVPEYLEVEQQALHAQLQSLHEAGQSASLHGQWLARIQDGLDLGSKAPIGQ</sequence>
<dbReference type="PANTHER" id="PTHR14387:SF0">
    <property type="entry name" value="DUF2428 DOMAIN-CONTAINING PROTEIN"/>
    <property type="match status" value="1"/>
</dbReference>
<dbReference type="Pfam" id="PF25151">
    <property type="entry name" value="TPR_Trm732_C"/>
    <property type="match status" value="1"/>
</dbReference>
<dbReference type="Pfam" id="PF26523">
    <property type="entry name" value="Trm732_C"/>
    <property type="match status" value="1"/>
</dbReference>
<dbReference type="Proteomes" id="UP000191285">
    <property type="component" value="Unassembled WGS sequence"/>
</dbReference>
<evidence type="ECO:0000256" key="2">
    <source>
        <dbReference type="ARBA" id="ARBA00022694"/>
    </source>
</evidence>
<organism evidence="6 7">
    <name type="scientific">Penicillium steckii</name>
    <dbReference type="NCBI Taxonomy" id="303698"/>
    <lineage>
        <taxon>Eukaryota</taxon>
        <taxon>Fungi</taxon>
        <taxon>Dikarya</taxon>
        <taxon>Ascomycota</taxon>
        <taxon>Pezizomycotina</taxon>
        <taxon>Eurotiomycetes</taxon>
        <taxon>Eurotiomycetidae</taxon>
        <taxon>Eurotiales</taxon>
        <taxon>Aspergillaceae</taxon>
        <taxon>Penicillium</taxon>
    </lineage>
</organism>
<dbReference type="Pfam" id="PF10350">
    <property type="entry name" value="DUF2428"/>
    <property type="match status" value="1"/>
</dbReference>
<reference evidence="7" key="1">
    <citation type="journal article" date="2017" name="Nat. Microbiol.">
        <title>Global analysis of biosynthetic gene clusters reveals vast potential of secondary metabolite production in Penicillium species.</title>
        <authorList>
            <person name="Nielsen J.C."/>
            <person name="Grijseels S."/>
            <person name="Prigent S."/>
            <person name="Ji B."/>
            <person name="Dainat J."/>
            <person name="Nielsen K.F."/>
            <person name="Frisvad J.C."/>
            <person name="Workman M."/>
            <person name="Nielsen J."/>
        </authorList>
    </citation>
    <scope>NUCLEOTIDE SEQUENCE [LARGE SCALE GENOMIC DNA]</scope>
    <source>
        <strain evidence="7">IBT 24891</strain>
    </source>
</reference>
<dbReference type="PANTHER" id="PTHR14387">
    <property type="entry name" value="THADA/DEATH RECEPTOR INTERACTING PROTEIN"/>
    <property type="match status" value="1"/>
</dbReference>
<evidence type="ECO:0000259" key="5">
    <source>
        <dbReference type="Pfam" id="PF25151"/>
    </source>
</evidence>
<dbReference type="GO" id="GO:0030488">
    <property type="term" value="P:tRNA methylation"/>
    <property type="evidence" value="ECO:0007669"/>
    <property type="project" value="TreeGrafter"/>
</dbReference>
<evidence type="ECO:0000259" key="3">
    <source>
        <dbReference type="Pfam" id="PF10350"/>
    </source>
</evidence>
<evidence type="ECO:0000256" key="1">
    <source>
        <dbReference type="ARBA" id="ARBA00010409"/>
    </source>
</evidence>
<proteinExistence type="inferred from homology"/>
<name>A0A1V6THQ2_9EURO</name>
<dbReference type="InterPro" id="IPR051954">
    <property type="entry name" value="tRNA_methyltransferase_THADA"/>
</dbReference>
<dbReference type="InterPro" id="IPR016024">
    <property type="entry name" value="ARM-type_fold"/>
</dbReference>
<dbReference type="SUPFAM" id="SSF48371">
    <property type="entry name" value="ARM repeat"/>
    <property type="match status" value="1"/>
</dbReference>
<dbReference type="STRING" id="303698.A0A1V6THQ2"/>